<dbReference type="Gene3D" id="3.60.160.10">
    <property type="entry name" value="Mitochondrial biogenesis AIM24"/>
    <property type="match status" value="1"/>
</dbReference>
<sequence>MRSELFARENLPQQSGDRYLLQNPQTLRVGLGPDVLAAKGSMIAYRGNVTFDHEGAGSIGKLAKKVFTSENLALMRVRGQGEVYFAESAGYVNLLHLENEGISINSRNLLAFDADLQWDINRTKGAGMMGAGLFNTTIGGTGTVAIVAVGLVTVLDASQGPVYVDSDAAVCWSANLAPGVHNSMNAKSLLRGGTGEALQYVFNGPGFVVVQAYEWAPVPTS</sequence>
<name>A0A6P0HHT4_9ACTN</name>
<dbReference type="SUPFAM" id="SSF51219">
    <property type="entry name" value="TRAP-like"/>
    <property type="match status" value="1"/>
</dbReference>
<comment type="caution">
    <text evidence="1">The sequence shown here is derived from an EMBL/GenBank/DDBJ whole genome shotgun (WGS) entry which is preliminary data.</text>
</comment>
<accession>A0A6P0HHT4</accession>
<dbReference type="InterPro" id="IPR016031">
    <property type="entry name" value="Trp_RNA-bd_attenuator-like_dom"/>
</dbReference>
<dbReference type="EMBL" id="JAAGXA010000004">
    <property type="protein sequence ID" value="NEN78106.1"/>
    <property type="molecule type" value="Genomic_DNA"/>
</dbReference>
<dbReference type="Pfam" id="PF01987">
    <property type="entry name" value="AIM24"/>
    <property type="match status" value="1"/>
</dbReference>
<keyword evidence="2" id="KW-1185">Reference proteome</keyword>
<dbReference type="InterPro" id="IPR036983">
    <property type="entry name" value="AIM24_sf"/>
</dbReference>
<reference evidence="1 2" key="1">
    <citation type="journal article" date="2014" name="Int. J. Syst. Evol. Microbiol.">
        <title>Nocardioides zeae sp. nov., isolated from the stem of Zea mays.</title>
        <authorList>
            <person name="Glaeser S.P."/>
            <person name="McInroy J.A."/>
            <person name="Busse H.J."/>
            <person name="Kampfer P."/>
        </authorList>
    </citation>
    <scope>NUCLEOTIDE SEQUENCE [LARGE SCALE GENOMIC DNA]</scope>
    <source>
        <strain evidence="1 2">JCM 30728</strain>
    </source>
</reference>
<gene>
    <name evidence="1" type="ORF">G3T38_07440</name>
</gene>
<dbReference type="Proteomes" id="UP000468687">
    <property type="component" value="Unassembled WGS sequence"/>
</dbReference>
<dbReference type="RefSeq" id="WP_163771511.1">
    <property type="nucleotide sequence ID" value="NZ_JAAGXA010000004.1"/>
</dbReference>
<proteinExistence type="predicted"/>
<protein>
    <submittedName>
        <fullName evidence="1">AIM24 family protein</fullName>
    </submittedName>
</protein>
<evidence type="ECO:0000313" key="2">
    <source>
        <dbReference type="Proteomes" id="UP000468687"/>
    </source>
</evidence>
<dbReference type="InterPro" id="IPR002838">
    <property type="entry name" value="AIM24"/>
</dbReference>
<organism evidence="1 2">
    <name type="scientific">Nocardioides zeae</name>
    <dbReference type="NCBI Taxonomy" id="1457234"/>
    <lineage>
        <taxon>Bacteria</taxon>
        <taxon>Bacillati</taxon>
        <taxon>Actinomycetota</taxon>
        <taxon>Actinomycetes</taxon>
        <taxon>Propionibacteriales</taxon>
        <taxon>Nocardioidaceae</taxon>
        <taxon>Nocardioides</taxon>
    </lineage>
</organism>
<dbReference type="PANTHER" id="PTHR38074:SF1">
    <property type="entry name" value="ALTERED INHERITANCE OF MITOCHONDRIA PROTEIN 24, MITOCHONDRIAL"/>
    <property type="match status" value="1"/>
</dbReference>
<dbReference type="PANTHER" id="PTHR38074">
    <property type="entry name" value="ALTERED INHERITANCE OF MITOCHONDRIA PROTEIN 24, MITOCHONDRIAL"/>
    <property type="match status" value="1"/>
</dbReference>
<dbReference type="AlphaFoldDB" id="A0A6P0HHT4"/>
<evidence type="ECO:0000313" key="1">
    <source>
        <dbReference type="EMBL" id="NEN78106.1"/>
    </source>
</evidence>